<protein>
    <recommendedName>
        <fullName evidence="5">Proline dehydrogenase</fullName>
        <ecNumber evidence="5">1.5.5.2</ecNumber>
    </recommendedName>
</protein>
<dbReference type="EC" id="1.5.5.2" evidence="5"/>
<comment type="catalytic activity">
    <reaction evidence="5">
        <text>L-proline + a quinone = (S)-1-pyrroline-5-carboxylate + a quinol + H(+)</text>
        <dbReference type="Rhea" id="RHEA:23784"/>
        <dbReference type="ChEBI" id="CHEBI:15378"/>
        <dbReference type="ChEBI" id="CHEBI:17388"/>
        <dbReference type="ChEBI" id="CHEBI:24646"/>
        <dbReference type="ChEBI" id="CHEBI:60039"/>
        <dbReference type="ChEBI" id="CHEBI:132124"/>
        <dbReference type="EC" id="1.5.5.2"/>
    </reaction>
</comment>
<evidence type="ECO:0000256" key="2">
    <source>
        <dbReference type="ARBA" id="ARBA00005869"/>
    </source>
</evidence>
<dbReference type="Gene3D" id="3.20.20.220">
    <property type="match status" value="2"/>
</dbReference>
<dbReference type="GO" id="GO:0004657">
    <property type="term" value="F:proline dehydrogenase activity"/>
    <property type="evidence" value="ECO:0000318"/>
    <property type="project" value="GO_Central"/>
</dbReference>
<evidence type="ECO:0000256" key="3">
    <source>
        <dbReference type="ARBA" id="ARBA00023002"/>
    </source>
</evidence>
<dbReference type="SUPFAM" id="SSF51730">
    <property type="entry name" value="FAD-linked oxidoreductase"/>
    <property type="match status" value="1"/>
</dbReference>
<dbReference type="PANTHER" id="PTHR13914">
    <property type="entry name" value="PROLINE OXIDASE"/>
    <property type="match status" value="1"/>
</dbReference>
<dbReference type="RefSeq" id="XP_030848185.1">
    <property type="nucleotide sequence ID" value="XM_030992325.1"/>
</dbReference>
<dbReference type="PANTHER" id="PTHR13914:SF0">
    <property type="entry name" value="PROLINE DEHYDROGENASE 1, MITOCHONDRIAL"/>
    <property type="match status" value="1"/>
</dbReference>
<dbReference type="OMA" id="WFTRKKG"/>
<keyword evidence="5" id="KW-0285">Flavoprotein</keyword>
<comment type="pathway">
    <text evidence="1">Amino-acid degradation; L-proline degradation into L-glutamate; L-glutamate from L-proline: step 1/2.</text>
</comment>
<dbReference type="AlphaFoldDB" id="A0A7M7PAG3"/>
<evidence type="ECO:0000256" key="1">
    <source>
        <dbReference type="ARBA" id="ARBA00004739"/>
    </source>
</evidence>
<dbReference type="FunCoup" id="A0A7M7PAG3">
    <property type="interactions" value="787"/>
</dbReference>
<dbReference type="GO" id="GO:0005739">
    <property type="term" value="C:mitochondrion"/>
    <property type="evidence" value="ECO:0000318"/>
    <property type="project" value="GO_Central"/>
</dbReference>
<comment type="similarity">
    <text evidence="2 5">Belongs to the proline oxidase family.</text>
</comment>
<evidence type="ECO:0000256" key="4">
    <source>
        <dbReference type="ARBA" id="ARBA00023062"/>
    </source>
</evidence>
<name>A0A7M7PAG3_STRPU</name>
<dbReference type="GeneID" id="583929"/>
<keyword evidence="4 5" id="KW-0642">Proline metabolism</keyword>
<sequence>MAYRLTILPRSRLNLLSISRSVGPLTGEGHHRPHGRVLLCSETSVKFKSASAASPKPAPENIGDISSVSKDDVELVHHDHEAGAGPSPRSLDLSFSESEIAYRSKTTLELMRSVMVLKLCQFDFLVKYNKQLLSYSRKLLGKRLFEGLMKATFYGHFVAGEDQPSIKPKIERLNRYGVGAILDYSVEEDIPHNQAVDAEIKSCVSEGDHDVKDDEKHLKQFMAYPKYGDRRQGVSSARTYFYTDEQKCDDNLETLMECIRVAGATSDDGFCAIKLTALGRPQILLNLSEVIVRTRQVFLRMSGQEENPTVDLMSHRLTKDQFSCELETMGITSRDESGVWFTWIDGDKDGMIDLLDWECLVQPDLKLSKILKAPRIEGDKLELLQFILTEEEEEQTKRMLQRANELAKLALEKNVRVMVDAEQTYFQPAISRLTVEMMRKFNRDKPVIYNTYQCYLKHAYNCLKADMELARREGFHFGAKLVRGAYMDQERQRAEDIGYDDPINPTYEDTNESYHRCLDMSLDTIQARGQTNIMVATHNLDTVRHAVQRMEELGIGPKDRLVYFGQLLGMCDQVSFPLGEMGYAVYKYVPYGPVNDVIPYLSRRAQENSGMLKGVTQERKLMRQELTRRIRKGNIFHKP</sequence>
<proteinExistence type="inferred from homology"/>
<feature type="domain" description="Proline dehydrogenase" evidence="6">
    <location>
        <begin position="358"/>
        <end position="615"/>
    </location>
</feature>
<dbReference type="Proteomes" id="UP000007110">
    <property type="component" value="Unassembled WGS sequence"/>
</dbReference>
<dbReference type="OrthoDB" id="5464at2759"/>
<dbReference type="EnsemblMetazoa" id="XM_030992325">
    <property type="protein sequence ID" value="XP_030848185"/>
    <property type="gene ID" value="LOC583929"/>
</dbReference>
<keyword evidence="8" id="KW-1185">Reference proteome</keyword>
<reference evidence="8" key="1">
    <citation type="submission" date="2015-02" db="EMBL/GenBank/DDBJ databases">
        <title>Genome sequencing for Strongylocentrotus purpuratus.</title>
        <authorList>
            <person name="Murali S."/>
            <person name="Liu Y."/>
            <person name="Vee V."/>
            <person name="English A."/>
            <person name="Wang M."/>
            <person name="Skinner E."/>
            <person name="Han Y."/>
            <person name="Muzny D.M."/>
            <person name="Worley K.C."/>
            <person name="Gibbs R.A."/>
        </authorList>
    </citation>
    <scope>NUCLEOTIDE SEQUENCE</scope>
</reference>
<dbReference type="InterPro" id="IPR029041">
    <property type="entry name" value="FAD-linked_oxidoreductase-like"/>
</dbReference>
<dbReference type="KEGG" id="spu:583929"/>
<evidence type="ECO:0000313" key="7">
    <source>
        <dbReference type="EnsemblMetazoa" id="XP_030848185"/>
    </source>
</evidence>
<reference evidence="7" key="2">
    <citation type="submission" date="2021-01" db="UniProtKB">
        <authorList>
            <consortium name="EnsemblMetazoa"/>
        </authorList>
    </citation>
    <scope>IDENTIFICATION</scope>
</reference>
<dbReference type="InterPro" id="IPR018247">
    <property type="entry name" value="EF_Hand_1_Ca_BS"/>
</dbReference>
<evidence type="ECO:0000256" key="5">
    <source>
        <dbReference type="RuleBase" id="RU364054"/>
    </source>
</evidence>
<comment type="cofactor">
    <cofactor evidence="5">
        <name>FAD</name>
        <dbReference type="ChEBI" id="CHEBI:57692"/>
    </cofactor>
</comment>
<dbReference type="InParanoid" id="A0A7M7PAG3"/>
<dbReference type="Pfam" id="PF01619">
    <property type="entry name" value="Pro_dh"/>
    <property type="match status" value="1"/>
</dbReference>
<keyword evidence="3 5" id="KW-0560">Oxidoreductase</keyword>
<organism evidence="7 8">
    <name type="scientific">Strongylocentrotus purpuratus</name>
    <name type="common">Purple sea urchin</name>
    <dbReference type="NCBI Taxonomy" id="7668"/>
    <lineage>
        <taxon>Eukaryota</taxon>
        <taxon>Metazoa</taxon>
        <taxon>Echinodermata</taxon>
        <taxon>Eleutherozoa</taxon>
        <taxon>Echinozoa</taxon>
        <taxon>Echinoidea</taxon>
        <taxon>Euechinoidea</taxon>
        <taxon>Echinacea</taxon>
        <taxon>Camarodonta</taxon>
        <taxon>Echinidea</taxon>
        <taxon>Strongylocentrotidae</taxon>
        <taxon>Strongylocentrotus</taxon>
    </lineage>
</organism>
<dbReference type="GO" id="GO:0071949">
    <property type="term" value="F:FAD binding"/>
    <property type="evidence" value="ECO:0000318"/>
    <property type="project" value="GO_Central"/>
</dbReference>
<keyword evidence="5" id="KW-0274">FAD</keyword>
<dbReference type="InterPro" id="IPR015659">
    <property type="entry name" value="Proline_oxidase"/>
</dbReference>
<evidence type="ECO:0000259" key="6">
    <source>
        <dbReference type="Pfam" id="PF01619"/>
    </source>
</evidence>
<evidence type="ECO:0000313" key="8">
    <source>
        <dbReference type="Proteomes" id="UP000007110"/>
    </source>
</evidence>
<dbReference type="GO" id="GO:0010133">
    <property type="term" value="P:L-proline catabolic process to L-glutamate"/>
    <property type="evidence" value="ECO:0000318"/>
    <property type="project" value="GO_Central"/>
</dbReference>
<accession>A0A7M7PAG3</accession>
<comment type="function">
    <text evidence="5">Converts proline to delta-1-pyrroline-5-carboxylate.</text>
</comment>
<dbReference type="InterPro" id="IPR002872">
    <property type="entry name" value="Proline_DH_dom"/>
</dbReference>
<dbReference type="PROSITE" id="PS00018">
    <property type="entry name" value="EF_HAND_1"/>
    <property type="match status" value="1"/>
</dbReference>